<evidence type="ECO:0000259" key="1">
    <source>
        <dbReference type="Pfam" id="PF12053"/>
    </source>
</evidence>
<accession>A0A7S0R0E3</accession>
<dbReference type="Gene3D" id="3.10.20.90">
    <property type="entry name" value="Phosphatidylinositol 3-kinase Catalytic Subunit, Chain A, domain 1"/>
    <property type="match status" value="1"/>
</dbReference>
<dbReference type="InterPro" id="IPR021922">
    <property type="entry name" value="Par3/HAL_N"/>
</dbReference>
<gene>
    <name evidence="2" type="ORF">POBO1169_LOCUS6573</name>
</gene>
<name>A0A7S0R0E3_9CHLO</name>
<dbReference type="Pfam" id="PF12053">
    <property type="entry name" value="Par3_HAL_N_term"/>
    <property type="match status" value="1"/>
</dbReference>
<proteinExistence type="predicted"/>
<dbReference type="AlphaFoldDB" id="A0A7S0R0E3"/>
<reference evidence="2" key="1">
    <citation type="submission" date="2021-01" db="EMBL/GenBank/DDBJ databases">
        <authorList>
            <person name="Corre E."/>
            <person name="Pelletier E."/>
            <person name="Niang G."/>
            <person name="Scheremetjew M."/>
            <person name="Finn R."/>
            <person name="Kale V."/>
            <person name="Holt S."/>
            <person name="Cochrane G."/>
            <person name="Meng A."/>
            <person name="Brown T."/>
            <person name="Cohen L."/>
        </authorList>
    </citation>
    <scope>NUCLEOTIDE SEQUENCE</scope>
    <source>
        <strain evidence="2">CCMP722</strain>
    </source>
</reference>
<protein>
    <recommendedName>
        <fullName evidence="1">Par3/HAL N-terminal domain-containing protein</fullName>
    </recommendedName>
</protein>
<dbReference type="EMBL" id="HBFA01012614">
    <property type="protein sequence ID" value="CAD8660864.1"/>
    <property type="molecule type" value="Transcribed_RNA"/>
</dbReference>
<evidence type="ECO:0000313" key="2">
    <source>
        <dbReference type="EMBL" id="CAD8660864.1"/>
    </source>
</evidence>
<feature type="domain" description="Par3/HAL N-terminal" evidence="1">
    <location>
        <begin position="18"/>
        <end position="86"/>
    </location>
</feature>
<sequence>MRVKVGLSPHESTSGDQAHVWVECGNGDQILRWLAYTACARLAYLRGDAPQQYVPQAVNANDGTVLDVDLVLNEVLSDGDGLTVEFGHGPEAFKIRWDGRPNTPPFQWGEEGIIGPSDHEWLEEMDMKAFGVDRLVDENLVAQNPAALDQDLNATKEVLKQYAGGLQALYKFYEAKKEKDERDLDKMSQDMFRQVMEDAHLLSDNFKMSHIDDCFVKCQEVLASRTEGKGRRDVSGSTWLSLQEFFIVLCWVAHSKFGPGMDSLSLDTQLSVKLSNLITNLLFPNLGSAITERLRSLEGSITSYTATLLKKGRRLTEQTLDSCQMRRVASLERRLDVKNLCTHLRKWGILKPKGITMSTLMTILLFAKHHEFELTKMELKKQPMEVNYDEFERLLHALAFRMYHLEESREETFEEFLGETLDDIYKKSGVLVEIKKQ</sequence>
<organism evidence="2">
    <name type="scientific">Pyramimonas obovata</name>
    <dbReference type="NCBI Taxonomy" id="1411642"/>
    <lineage>
        <taxon>Eukaryota</taxon>
        <taxon>Viridiplantae</taxon>
        <taxon>Chlorophyta</taxon>
        <taxon>Pyramimonadophyceae</taxon>
        <taxon>Pyramimonadales</taxon>
        <taxon>Pyramimonadaceae</taxon>
        <taxon>Pyramimonas</taxon>
        <taxon>Pyramimonas incertae sedis</taxon>
    </lineage>
</organism>